<gene>
    <name evidence="1" type="ORF">MUG09_03255</name>
</gene>
<dbReference type="RefSeq" id="WP_244773520.1">
    <property type="nucleotide sequence ID" value="NZ_CP094929.1"/>
</dbReference>
<proteinExistence type="predicted"/>
<dbReference type="EMBL" id="CP094929">
    <property type="protein sequence ID" value="UOM51796.1"/>
    <property type="molecule type" value="Genomic_DNA"/>
</dbReference>
<keyword evidence="2" id="KW-1185">Reference proteome</keyword>
<protein>
    <submittedName>
        <fullName evidence="1">Uncharacterized protein</fullName>
    </submittedName>
</protein>
<evidence type="ECO:0000313" key="1">
    <source>
        <dbReference type="EMBL" id="UOM51796.1"/>
    </source>
</evidence>
<evidence type="ECO:0000313" key="2">
    <source>
        <dbReference type="Proteomes" id="UP000829708"/>
    </source>
</evidence>
<reference evidence="2" key="1">
    <citation type="journal article" date="2024" name="J Bioinform Genom">
        <title>Complete genome sequence of the type strain bacterium Sphaerochaeta associata GLS2t (VKM B-2742)t.</title>
        <authorList>
            <person name="Troshina O.Y."/>
            <person name="Tepeeva A.N."/>
            <person name="Arzamasceva V.O."/>
            <person name="Whitman W.B."/>
            <person name="Varghese N."/>
            <person name="Shapiro N."/>
            <person name="Woyke T."/>
            <person name="Kripides N.C."/>
            <person name="Vasilenko O.V."/>
        </authorList>
    </citation>
    <scope>NUCLEOTIDE SEQUENCE [LARGE SCALE GENOMIC DNA]</scope>
    <source>
        <strain evidence="2">GLS2T</strain>
    </source>
</reference>
<sequence length="360" mass="39891">MQKPIHLIVILLCITTSLFSTVTVTYDMEPTLFIQASLPLPFEPRNFGAHLGTLTFQRSADDTTPIYDPSLIAIATNNTWNITGPYSWGSNAYGPVYDNNYTINLYPHAVYRLDGSLVLNRLSPNAGKVPLTTTGSNGIDESTFIVDLYVANVDKHFSGSQLKPNGKYIIDEGDFGTFTVAIAAPNKTIWEPGRIDLPIIGLSPSATSPYIGVDSGSVEFHPERYILTIQNNFPFSLDEVFATGKAQIAQFQLYLTEVSPYNTAISYGVYITFSNYANSEAFCMHRNNNMGDYAIDYCLFFLGQDVIGGQRILWDGFYGNNTTYYQNVYVKGISASQVDSVPEGTYCDTIYVTITPQDHI</sequence>
<organism evidence="1 2">
    <name type="scientific">Sphaerochaeta associata</name>
    <dbReference type="NCBI Taxonomy" id="1129264"/>
    <lineage>
        <taxon>Bacteria</taxon>
        <taxon>Pseudomonadati</taxon>
        <taxon>Spirochaetota</taxon>
        <taxon>Spirochaetia</taxon>
        <taxon>Spirochaetales</taxon>
        <taxon>Sphaerochaetaceae</taxon>
        <taxon>Sphaerochaeta</taxon>
    </lineage>
</organism>
<name>A0ABY4DC04_9SPIR</name>
<dbReference type="Proteomes" id="UP000829708">
    <property type="component" value="Chromosome"/>
</dbReference>
<accession>A0ABY4DC04</accession>